<evidence type="ECO:0000313" key="2">
    <source>
        <dbReference type="WBParaSite" id="PS1159_v2.g10527.t1"/>
    </source>
</evidence>
<protein>
    <submittedName>
        <fullName evidence="2">Metalloendopeptidase</fullName>
    </submittedName>
</protein>
<sequence>MLSILNAKTSIKHFITLIFFILNNFYFINAQDFLSLISPFIGSGLAPPPPPPGGGGNAGGFGFGQGLASAFSNSGAGNTPFGELIQLGQTFAGALNKNPPAAPQKQPPISKPKDKPKPQSDAPQVTASPLAMFRPSLIPLEDEPLLKIFKSRRFNNPPARATPPPAPPTHNGLIALSDEPLLKIFKLREGGRASQGPSKANSPFLRLTENFGKNFFHMMDELEEYTGPNARAATKGVSGLTAPGSELSDTPTTNTPQDFLSAHNLMTAFFKAVSRDPRTNLRPLPIINDGTEAGRNRPLMDQLFESDILLTSKQMKAIVLAEAEKKAGGRRRSKRKVITGGVYRWPANRPIPFGWGHYDKEWRQTIRKGLIKWETETCLRFQEDGHGKDRLEFFKGSGCYSSVGKVGGKQKISIGNGCEDEGIVSHEVGHALGFWHEQSRPDRDSYIHLNEKFIAGGTEGNFAKRSDLEADGMGLPYDMGSVMHYGPSAFTTDWDEITIKTKDKKYQHTIGQRSGPSFIDVKQINRLYCNDICKGAPTVCQYDGYPDPNNCMICKCPDGYGGRDCSVVQSSTCGGELKALQGTWQHLTHTGKDKCIWRVKADKARIRFIVDTVAYKCDTTCRSYVEIKHTSDFQQIGFRSCCEEKDLEVVSEQDEIIIIHDGSKMSTNRGGSFAIRYISDHGAPLPRPPPPVWIPGKENRAFRGVLGKGQVIEKFILNALPRVRDPNRPAETTLSIFTDYVASSLLGTTRDKK</sequence>
<proteinExistence type="predicted"/>
<dbReference type="WBParaSite" id="PS1159_v2.g10527.t1">
    <property type="protein sequence ID" value="PS1159_v2.g10527.t1"/>
    <property type="gene ID" value="PS1159_v2.g10527"/>
</dbReference>
<name>A0AC35ETC3_9BILA</name>
<organism evidence="1 2">
    <name type="scientific">Panagrolaimus sp. PS1159</name>
    <dbReference type="NCBI Taxonomy" id="55785"/>
    <lineage>
        <taxon>Eukaryota</taxon>
        <taxon>Metazoa</taxon>
        <taxon>Ecdysozoa</taxon>
        <taxon>Nematoda</taxon>
        <taxon>Chromadorea</taxon>
        <taxon>Rhabditida</taxon>
        <taxon>Tylenchina</taxon>
        <taxon>Panagrolaimomorpha</taxon>
        <taxon>Panagrolaimoidea</taxon>
        <taxon>Panagrolaimidae</taxon>
        <taxon>Panagrolaimus</taxon>
    </lineage>
</organism>
<reference evidence="2" key="1">
    <citation type="submission" date="2022-11" db="UniProtKB">
        <authorList>
            <consortium name="WormBaseParasite"/>
        </authorList>
    </citation>
    <scope>IDENTIFICATION</scope>
</reference>
<accession>A0AC35ETC3</accession>
<dbReference type="Proteomes" id="UP000887580">
    <property type="component" value="Unplaced"/>
</dbReference>
<evidence type="ECO:0000313" key="1">
    <source>
        <dbReference type="Proteomes" id="UP000887580"/>
    </source>
</evidence>